<dbReference type="RefSeq" id="WP_276649292.1">
    <property type="nucleotide sequence ID" value="NZ_JAAYSM010000312.1"/>
</dbReference>
<organism evidence="1 2">
    <name type="scientific">Globicatella sulfidifaciens</name>
    <dbReference type="NCBI Taxonomy" id="136093"/>
    <lineage>
        <taxon>Bacteria</taxon>
        <taxon>Bacillati</taxon>
        <taxon>Bacillota</taxon>
        <taxon>Bacilli</taxon>
        <taxon>Lactobacillales</taxon>
        <taxon>Aerococcaceae</taxon>
        <taxon>Globicatella</taxon>
    </lineage>
</organism>
<protein>
    <recommendedName>
        <fullName evidence="3">Restriction endonuclease</fullName>
    </recommendedName>
</protein>
<reference evidence="1 2" key="1">
    <citation type="journal article" date="2020" name="Biotechnol. Biofuels">
        <title>New insights from the biogas microbiome by comprehensive genome-resolved metagenomics of nearly 1600 species originating from multiple anaerobic digesters.</title>
        <authorList>
            <person name="Campanaro S."/>
            <person name="Treu L."/>
            <person name="Rodriguez-R L.M."/>
            <person name="Kovalovszki A."/>
            <person name="Ziels R.M."/>
            <person name="Maus I."/>
            <person name="Zhu X."/>
            <person name="Kougias P.G."/>
            <person name="Basile A."/>
            <person name="Luo G."/>
            <person name="Schluter A."/>
            <person name="Konstantinidis K.T."/>
            <person name="Angelidaki I."/>
        </authorList>
    </citation>
    <scope>NUCLEOTIDE SEQUENCE [LARGE SCALE GENOMIC DNA]</scope>
    <source>
        <strain evidence="1">AS23ysBPME_34</strain>
    </source>
</reference>
<comment type="caution">
    <text evidence="1">The sequence shown here is derived from an EMBL/GenBank/DDBJ whole genome shotgun (WGS) entry which is preliminary data.</text>
</comment>
<accession>A0A7X8C4U5</accession>
<proteinExistence type="predicted"/>
<name>A0A7X8C4U5_9LACT</name>
<gene>
    <name evidence="1" type="ORF">GX355_09050</name>
</gene>
<sequence>MGAIAEFNIHLYLKEQGYKQACTFFNLEEGSIKKGFNSYYSRKDEEWIMESKSGKKDKNNTHWGKVKAAYDDLKDKFRGNVANNPWENAYNQASQIDVGTDISIRKKVKLLADNFTNKIYPGILNTN</sequence>
<dbReference type="EMBL" id="JAAYSM010000312">
    <property type="protein sequence ID" value="NLJ18995.1"/>
    <property type="molecule type" value="Genomic_DNA"/>
</dbReference>
<evidence type="ECO:0000313" key="2">
    <source>
        <dbReference type="Proteomes" id="UP000541058"/>
    </source>
</evidence>
<evidence type="ECO:0000313" key="1">
    <source>
        <dbReference type="EMBL" id="NLJ18995.1"/>
    </source>
</evidence>
<dbReference type="Proteomes" id="UP000541058">
    <property type="component" value="Unassembled WGS sequence"/>
</dbReference>
<dbReference type="AlphaFoldDB" id="A0A7X8C4U5"/>
<evidence type="ECO:0008006" key="3">
    <source>
        <dbReference type="Google" id="ProtNLM"/>
    </source>
</evidence>